<evidence type="ECO:0000256" key="1">
    <source>
        <dbReference type="ARBA" id="ARBA00005898"/>
    </source>
</evidence>
<organism evidence="15 16">
    <name type="scientific">Treponema pallidum subsp. pallidum (strain SS14)</name>
    <dbReference type="NCBI Taxonomy" id="455434"/>
    <lineage>
        <taxon>Bacteria</taxon>
        <taxon>Pseudomonadati</taxon>
        <taxon>Spirochaetota</taxon>
        <taxon>Spirochaetia</taxon>
        <taxon>Spirochaetales</taxon>
        <taxon>Treponemataceae</taxon>
        <taxon>Treponema</taxon>
    </lineage>
</organism>
<accession>A0A0H3BLR6</accession>
<feature type="binding site" evidence="10">
    <location>
        <position position="195"/>
    </location>
    <ligand>
        <name>UDP-N-acetyl-alpha-D-muramoyl-L-alanyl-D-glutamate</name>
        <dbReference type="ChEBI" id="CHEBI:83900"/>
    </ligand>
</feature>
<comment type="pathway">
    <text evidence="10 11">Cell wall biogenesis; peptidoglycan biosynthesis.</text>
</comment>
<feature type="domain" description="Mur ligase N-terminal catalytic" evidence="12">
    <location>
        <begin position="26"/>
        <end position="100"/>
    </location>
</feature>
<dbReference type="EC" id="6.3.2.-" evidence="10"/>
<evidence type="ECO:0000256" key="3">
    <source>
        <dbReference type="ARBA" id="ARBA00022618"/>
    </source>
</evidence>
<feature type="binding site" evidence="10">
    <location>
        <position position="33"/>
    </location>
    <ligand>
        <name>UDP-N-acetyl-alpha-D-muramoyl-L-alanyl-D-glutamate</name>
        <dbReference type="ChEBI" id="CHEBI:83900"/>
    </ligand>
</feature>
<feature type="domain" description="Mur ligase central" evidence="14">
    <location>
        <begin position="112"/>
        <end position="349"/>
    </location>
</feature>
<dbReference type="GO" id="GO:0000287">
    <property type="term" value="F:magnesium ion binding"/>
    <property type="evidence" value="ECO:0007669"/>
    <property type="project" value="UniProtKB-UniRule"/>
</dbReference>
<dbReference type="SUPFAM" id="SSF53244">
    <property type="entry name" value="MurD-like peptide ligases, peptide-binding domain"/>
    <property type="match status" value="1"/>
</dbReference>
<dbReference type="PANTHER" id="PTHR23135">
    <property type="entry name" value="MUR LIGASE FAMILY MEMBER"/>
    <property type="match status" value="1"/>
</dbReference>
<keyword evidence="6 10" id="KW-0133">Cell shape</keyword>
<name>A0A0H3BLR6_TREPS</name>
<evidence type="ECO:0000256" key="6">
    <source>
        <dbReference type="ARBA" id="ARBA00022960"/>
    </source>
</evidence>
<dbReference type="PATRIC" id="fig|455434.6.peg.918"/>
<dbReference type="GO" id="GO:0071555">
    <property type="term" value="P:cell wall organization"/>
    <property type="evidence" value="ECO:0007669"/>
    <property type="project" value="UniProtKB-KW"/>
</dbReference>
<keyword evidence="4 10" id="KW-0547">Nucleotide-binding</keyword>
<comment type="function">
    <text evidence="10">Catalyzes the addition of an amino acid to the nucleotide precursor UDP-N-acetylmuramoyl-L-alanyl-D-glutamate (UMAG) in the biosynthesis of bacterial cell-wall peptidoglycan.</text>
</comment>
<evidence type="ECO:0000256" key="10">
    <source>
        <dbReference type="HAMAP-Rule" id="MF_00208"/>
    </source>
</evidence>
<dbReference type="UniPathway" id="UPA00219"/>
<dbReference type="GeneID" id="93876681"/>
<dbReference type="PANTHER" id="PTHR23135:SF4">
    <property type="entry name" value="UDP-N-ACETYLMURAMOYL-L-ALANYL-D-GLUTAMATE--2,6-DIAMINOPIMELATE LIGASE MURE HOMOLOG, CHLOROPLASTIC"/>
    <property type="match status" value="1"/>
</dbReference>
<dbReference type="SUPFAM" id="SSF53623">
    <property type="entry name" value="MurD-like peptide ligases, catalytic domain"/>
    <property type="match status" value="1"/>
</dbReference>
<evidence type="ECO:0000259" key="12">
    <source>
        <dbReference type="Pfam" id="PF01225"/>
    </source>
</evidence>
<dbReference type="EMBL" id="CP000805">
    <property type="protein sequence ID" value="ACD71349.1"/>
    <property type="molecule type" value="Genomic_DNA"/>
</dbReference>
<comment type="cofactor">
    <cofactor evidence="10">
        <name>Mg(2+)</name>
        <dbReference type="ChEBI" id="CHEBI:18420"/>
    </cofactor>
</comment>
<dbReference type="Pfam" id="PF08245">
    <property type="entry name" value="Mur_ligase_M"/>
    <property type="match status" value="1"/>
</dbReference>
<comment type="subcellular location">
    <subcellularLocation>
        <location evidence="10 11">Cytoplasm</location>
    </subcellularLocation>
</comment>
<evidence type="ECO:0000256" key="9">
    <source>
        <dbReference type="ARBA" id="ARBA00023316"/>
    </source>
</evidence>
<dbReference type="HAMAP" id="MF_00208">
    <property type="entry name" value="MurE"/>
    <property type="match status" value="1"/>
</dbReference>
<evidence type="ECO:0000256" key="2">
    <source>
        <dbReference type="ARBA" id="ARBA00022598"/>
    </source>
</evidence>
<dbReference type="GO" id="GO:0016881">
    <property type="term" value="F:acid-amino acid ligase activity"/>
    <property type="evidence" value="ECO:0007669"/>
    <property type="project" value="UniProtKB-UniRule"/>
</dbReference>
<keyword evidence="7 10" id="KW-0573">Peptidoglycan synthesis</keyword>
<dbReference type="GO" id="GO:0051301">
    <property type="term" value="P:cell division"/>
    <property type="evidence" value="ECO:0007669"/>
    <property type="project" value="UniProtKB-KW"/>
</dbReference>
<evidence type="ECO:0000256" key="11">
    <source>
        <dbReference type="RuleBase" id="RU004135"/>
    </source>
</evidence>
<evidence type="ECO:0000256" key="7">
    <source>
        <dbReference type="ARBA" id="ARBA00022984"/>
    </source>
</evidence>
<keyword evidence="8 10" id="KW-0131">Cell cycle</keyword>
<dbReference type="Gene3D" id="3.40.1390.10">
    <property type="entry name" value="MurE/MurF, N-terminal domain"/>
    <property type="match status" value="1"/>
</dbReference>
<dbReference type="GO" id="GO:0005524">
    <property type="term" value="F:ATP binding"/>
    <property type="evidence" value="ECO:0007669"/>
    <property type="project" value="UniProtKB-UniRule"/>
</dbReference>
<dbReference type="RefSeq" id="WP_010882376.1">
    <property type="nucleotide sequence ID" value="NC_010741.1"/>
</dbReference>
<dbReference type="Pfam" id="PF02875">
    <property type="entry name" value="Mur_ligase_C"/>
    <property type="match status" value="1"/>
</dbReference>
<evidence type="ECO:0000313" key="16">
    <source>
        <dbReference type="Proteomes" id="UP000001202"/>
    </source>
</evidence>
<comment type="similarity">
    <text evidence="1 10">Belongs to the MurCDEF family. MurE subfamily.</text>
</comment>
<sequence length="540" mass="59457">MLYRKPITVCLASCSVQETHGSACDVSSIAYDSRAVREGSVFFALRGTHAHGAQYIHAAIDAGACAIVHDCPLDTYVVGVYYARVPDARCALSSAAAAFYDFPTRALTVIGVTGTEGKSSTVSFIAQLLRLCGKRVGFISTVEYSLGDDILPNAEHQTTPESLTVQRLLAEMREHSCEFAVIEASSHGLSTRTARLQDVAFDVAVCMNVRHEHLEFHGSFEQYRFDKANVFRALDAHDHIKDGRRVPSFGVLWAEDASAVYFREATHKPCFFFKRGTGAEQRTAACLERMPCTLLWVQTLPQISQALRLRFVLSTVQEPAQPAQDGAHDVSVPLEGAFNACNIAASFLVLHGLLGTSLAAFAQHVQYVQPIQGRMQRVDMGQDFEVLIDYAHTPSSFEEILPPLAARVRARKRRMLVLFGSAGERDTQKRAMQGAIASRYAHVIVLTDEDPRGEDPMGILCMIAAGCEHKKLGKTLFLIPDRVAALRHIFSLARAQDLVLLLGKGHEHSIIYAHTVQPYDEERTARELLRASLSSDTLLS</sequence>
<feature type="binding site" evidence="10">
    <location>
        <begin position="114"/>
        <end position="120"/>
    </location>
    <ligand>
        <name>ATP</name>
        <dbReference type="ChEBI" id="CHEBI:30616"/>
    </ligand>
</feature>
<dbReference type="InterPro" id="IPR036615">
    <property type="entry name" value="Mur_ligase_C_dom_sf"/>
</dbReference>
<protein>
    <recommendedName>
        <fullName evidence="10">UDP-N-acetylmuramyl-tripeptide synthetase</fullName>
        <ecNumber evidence="10">6.3.2.-</ecNumber>
    </recommendedName>
    <alternativeName>
        <fullName evidence="10">UDP-MurNAc-tripeptide synthetase</fullName>
    </alternativeName>
</protein>
<evidence type="ECO:0000259" key="13">
    <source>
        <dbReference type="Pfam" id="PF02875"/>
    </source>
</evidence>
<dbReference type="Gene3D" id="3.90.190.20">
    <property type="entry name" value="Mur ligase, C-terminal domain"/>
    <property type="match status" value="1"/>
</dbReference>
<feature type="domain" description="Mur ligase C-terminal" evidence="13">
    <location>
        <begin position="373"/>
        <end position="505"/>
    </location>
</feature>
<keyword evidence="2 10" id="KW-0436">Ligase</keyword>
<evidence type="ECO:0000256" key="4">
    <source>
        <dbReference type="ARBA" id="ARBA00022741"/>
    </source>
</evidence>
<dbReference type="NCBIfam" id="TIGR01085">
    <property type="entry name" value="murE"/>
    <property type="match status" value="1"/>
</dbReference>
<feature type="binding site" evidence="10">
    <location>
        <begin position="158"/>
        <end position="159"/>
    </location>
    <ligand>
        <name>UDP-N-acetyl-alpha-D-muramoyl-L-alanyl-D-glutamate</name>
        <dbReference type="ChEBI" id="CHEBI:83900"/>
    </ligand>
</feature>
<dbReference type="Pfam" id="PF01225">
    <property type="entry name" value="Mur_ligase"/>
    <property type="match status" value="1"/>
</dbReference>
<comment type="PTM">
    <text evidence="10">Carboxylation is probably crucial for Mg(2+) binding and, consequently, for the gamma-phosphate positioning of ATP.</text>
</comment>
<dbReference type="InterPro" id="IPR005761">
    <property type="entry name" value="UDP-N-AcMur-Glu-dNH2Pim_ligase"/>
</dbReference>
<comment type="caution">
    <text evidence="10">Lacks conserved residue(s) required for the propagation of feature annotation.</text>
</comment>
<dbReference type="AlphaFoldDB" id="A0A0H3BLR6"/>
<dbReference type="InterPro" id="IPR004101">
    <property type="entry name" value="Mur_ligase_C"/>
</dbReference>
<dbReference type="GO" id="GO:0005737">
    <property type="term" value="C:cytoplasm"/>
    <property type="evidence" value="ECO:0007669"/>
    <property type="project" value="UniProtKB-SubCell"/>
</dbReference>
<dbReference type="GO" id="GO:0009252">
    <property type="term" value="P:peptidoglycan biosynthetic process"/>
    <property type="evidence" value="ECO:0007669"/>
    <property type="project" value="UniProtKB-UniRule"/>
</dbReference>
<dbReference type="InterPro" id="IPR036565">
    <property type="entry name" value="Mur-like_cat_sf"/>
</dbReference>
<evidence type="ECO:0000256" key="8">
    <source>
        <dbReference type="ARBA" id="ARBA00023306"/>
    </source>
</evidence>
<keyword evidence="5 10" id="KW-0067">ATP-binding</keyword>
<dbReference type="InterPro" id="IPR035911">
    <property type="entry name" value="MurE/MurF_N"/>
</dbReference>
<feature type="modified residue" description="N6-carboxylysine" evidence="10">
    <location>
        <position position="227"/>
    </location>
</feature>
<dbReference type="SUPFAM" id="SSF63418">
    <property type="entry name" value="MurE/MurF N-terminal domain"/>
    <property type="match status" value="1"/>
</dbReference>
<evidence type="ECO:0000256" key="5">
    <source>
        <dbReference type="ARBA" id="ARBA00022840"/>
    </source>
</evidence>
<reference evidence="15 16" key="1">
    <citation type="journal article" date="2008" name="BMC Microbiol.">
        <title>Complete genome sequence of Treponema pallidum ssp. pallidum strain SS14 determined with oligonucleotide arrays.</title>
        <authorList>
            <person name="Matejkova P."/>
            <person name="Strouhal M."/>
            <person name="Smajs D."/>
            <person name="Norris S.J."/>
            <person name="Palzkill T."/>
            <person name="Petrosino J.F."/>
            <person name="Sodergren E."/>
            <person name="Norton J.E."/>
            <person name="Singh J."/>
            <person name="Richmond T.A."/>
            <person name="Molla M.N."/>
            <person name="Albert T.J."/>
            <person name="Weinstock G.M."/>
        </authorList>
    </citation>
    <scope>NUCLEOTIDE SEQUENCE [LARGE SCALE GENOMIC DNA]</scope>
    <source>
        <strain evidence="15 16">SS14</strain>
    </source>
</reference>
<dbReference type="SMR" id="A0A0H3BLR6"/>
<proteinExistence type="inferred from homology"/>
<keyword evidence="3 10" id="KW-0132">Cell division</keyword>
<dbReference type="GO" id="GO:0008360">
    <property type="term" value="P:regulation of cell shape"/>
    <property type="evidence" value="ECO:0007669"/>
    <property type="project" value="UniProtKB-KW"/>
</dbReference>
<feature type="binding site" evidence="10">
    <location>
        <position position="185"/>
    </location>
    <ligand>
        <name>UDP-N-acetyl-alpha-D-muramoyl-L-alanyl-D-glutamate</name>
        <dbReference type="ChEBI" id="CHEBI:83900"/>
    </ligand>
</feature>
<keyword evidence="10" id="KW-0963">Cytoplasm</keyword>
<dbReference type="InterPro" id="IPR013221">
    <property type="entry name" value="Mur_ligase_cen"/>
</dbReference>
<dbReference type="KEGG" id="tpp:TPASS_0933"/>
<keyword evidence="9 10" id="KW-0961">Cell wall biogenesis/degradation</keyword>
<gene>
    <name evidence="10 15" type="primary">murE</name>
    <name evidence="15" type="ordered locus">TPASS_0933</name>
</gene>
<evidence type="ECO:0000259" key="14">
    <source>
        <dbReference type="Pfam" id="PF08245"/>
    </source>
</evidence>
<dbReference type="Gene3D" id="3.40.1190.10">
    <property type="entry name" value="Mur-like, catalytic domain"/>
    <property type="match status" value="1"/>
</dbReference>
<keyword evidence="10" id="KW-0460">Magnesium</keyword>
<evidence type="ECO:0000313" key="15">
    <source>
        <dbReference type="EMBL" id="ACD71349.1"/>
    </source>
</evidence>
<dbReference type="InterPro" id="IPR000713">
    <property type="entry name" value="Mur_ligase_N"/>
</dbReference>
<dbReference type="Proteomes" id="UP000001202">
    <property type="component" value="Chromosome"/>
</dbReference>